<protein>
    <submittedName>
        <fullName evidence="1">Uncharacterized protein</fullName>
    </submittedName>
</protein>
<organism evidence="1 2">
    <name type="scientific">Clostridium botulinum</name>
    <dbReference type="NCBI Taxonomy" id="1491"/>
    <lineage>
        <taxon>Bacteria</taxon>
        <taxon>Bacillati</taxon>
        <taxon>Bacillota</taxon>
        <taxon>Clostridia</taxon>
        <taxon>Eubacteriales</taxon>
        <taxon>Clostridiaceae</taxon>
        <taxon>Clostridium</taxon>
    </lineage>
</organism>
<gene>
    <name evidence="1" type="ORF">EXM65_12695</name>
</gene>
<dbReference type="Proteomes" id="UP000472355">
    <property type="component" value="Unassembled WGS sequence"/>
</dbReference>
<dbReference type="AlphaFoldDB" id="A0A6M0SR64"/>
<accession>A0A6M0SR64</accession>
<reference evidence="1 2" key="1">
    <citation type="submission" date="2019-02" db="EMBL/GenBank/DDBJ databases">
        <title>Genome sequencing of Clostridium botulinum clinical isolates.</title>
        <authorList>
            <person name="Brunt J."/>
            <person name="Van Vliet A.H.M."/>
            <person name="Stringer S.C."/>
            <person name="Grant K.A."/>
            <person name="Carter A.C."/>
            <person name="Peck M.W."/>
        </authorList>
    </citation>
    <scope>NUCLEOTIDE SEQUENCE [LARGE SCALE GENOMIC DNA]</scope>
    <source>
        <strain evidence="1 2">H113700579</strain>
    </source>
</reference>
<evidence type="ECO:0000313" key="2">
    <source>
        <dbReference type="Proteomes" id="UP000472355"/>
    </source>
</evidence>
<evidence type="ECO:0000313" key="1">
    <source>
        <dbReference type="EMBL" id="NFA43407.1"/>
    </source>
</evidence>
<name>A0A6M0SR64_CLOBO</name>
<comment type="caution">
    <text evidence="1">The sequence shown here is derived from an EMBL/GenBank/DDBJ whole genome shotgun (WGS) entry which is preliminary data.</text>
</comment>
<proteinExistence type="predicted"/>
<dbReference type="EMBL" id="SGKU01000037">
    <property type="protein sequence ID" value="NFA43407.1"/>
    <property type="molecule type" value="Genomic_DNA"/>
</dbReference>
<sequence length="90" mass="10146">MLKSLLVYDNSGYIIVHMGGNYRVPQGGVQYIEVEHNENQRPLKVDVETNKVIFEDLPKTDIEIAKDRIQALEESNAELITLISMSGQNA</sequence>